<protein>
    <submittedName>
        <fullName evidence="1">Uncharacterized protein</fullName>
    </submittedName>
</protein>
<evidence type="ECO:0000313" key="1">
    <source>
        <dbReference type="EMBL" id="MFC4268417.1"/>
    </source>
</evidence>
<dbReference type="EMBL" id="JBHSCY010000001">
    <property type="protein sequence ID" value="MFC4268417.1"/>
    <property type="molecule type" value="Genomic_DNA"/>
</dbReference>
<reference evidence="2" key="1">
    <citation type="journal article" date="2019" name="Int. J. Syst. Evol. Microbiol.">
        <title>The Global Catalogue of Microorganisms (GCM) 10K type strain sequencing project: providing services to taxonomists for standard genome sequencing and annotation.</title>
        <authorList>
            <consortium name="The Broad Institute Genomics Platform"/>
            <consortium name="The Broad Institute Genome Sequencing Center for Infectious Disease"/>
            <person name="Wu L."/>
            <person name="Ma J."/>
        </authorList>
    </citation>
    <scope>NUCLEOTIDE SEQUENCE [LARGE SCALE GENOMIC DNA]</scope>
    <source>
        <strain evidence="2">CECT 8655</strain>
    </source>
</reference>
<dbReference type="RefSeq" id="WP_377408876.1">
    <property type="nucleotide sequence ID" value="NZ_JBHSCY010000001.1"/>
</dbReference>
<proteinExistence type="predicted"/>
<evidence type="ECO:0000313" key="2">
    <source>
        <dbReference type="Proteomes" id="UP001595826"/>
    </source>
</evidence>
<organism evidence="1 2">
    <name type="scientific">Polaribacter marinivivus</name>
    <dbReference type="NCBI Taxonomy" id="1524260"/>
    <lineage>
        <taxon>Bacteria</taxon>
        <taxon>Pseudomonadati</taxon>
        <taxon>Bacteroidota</taxon>
        <taxon>Flavobacteriia</taxon>
        <taxon>Flavobacteriales</taxon>
        <taxon>Flavobacteriaceae</taxon>
    </lineage>
</organism>
<dbReference type="Proteomes" id="UP001595826">
    <property type="component" value="Unassembled WGS sequence"/>
</dbReference>
<accession>A0ABV8R9D5</accession>
<keyword evidence="2" id="KW-1185">Reference proteome</keyword>
<gene>
    <name evidence="1" type="ORF">ACFOWD_05825</name>
</gene>
<comment type="caution">
    <text evidence="1">The sequence shown here is derived from an EMBL/GenBank/DDBJ whole genome shotgun (WGS) entry which is preliminary data.</text>
</comment>
<sequence>MRDIKKRSRNFLFIVSNLEKKHKVITYVSLLFLTVSTYFLRTENQKVKIDFATLKERNESLTRNMVIFNRNYENFPQPVWQKIKQGDEFIMKYVNPEYVNRIGHLFNYDKYEQIGKNNFENFGPSYGQKYQENDMSVSISGKELETIEETTDKDGKLIYIKSIKWRDINDNKDTLVYGMIKDFIKPEDINFEDKKSLN</sequence>
<name>A0ABV8R9D5_9FLAO</name>